<dbReference type="Bgee" id="ENSOCUG00000038170">
    <property type="expression patterns" value="Expressed in testis and 1 other cell type or tissue"/>
</dbReference>
<dbReference type="InParanoid" id="A0A5F9C151"/>
<feature type="signal peptide" evidence="1">
    <location>
        <begin position="1"/>
        <end position="23"/>
    </location>
</feature>
<evidence type="ECO:0000313" key="3">
    <source>
        <dbReference type="Proteomes" id="UP000001811"/>
    </source>
</evidence>
<reference evidence="2" key="3">
    <citation type="submission" date="2025-09" db="UniProtKB">
        <authorList>
            <consortium name="Ensembl"/>
        </authorList>
    </citation>
    <scope>IDENTIFICATION</scope>
    <source>
        <strain evidence="2">Thorbecke</strain>
    </source>
</reference>
<dbReference type="Proteomes" id="UP000001811">
    <property type="component" value="Unplaced"/>
</dbReference>
<sequence>MKLFYLLALVVLVISQVMPGSECNNIHYCDSQTSVCLRRNTNCVLRRPGICPGRSFCCMRMT</sequence>
<proteinExistence type="predicted"/>
<dbReference type="GeneTree" id="ENSGT00420000030484"/>
<dbReference type="AlphaFoldDB" id="A0A5F9C151"/>
<organism evidence="2 3">
    <name type="scientific">Oryctolagus cuniculus</name>
    <name type="common">Rabbit</name>
    <dbReference type="NCBI Taxonomy" id="9986"/>
    <lineage>
        <taxon>Eukaryota</taxon>
        <taxon>Metazoa</taxon>
        <taxon>Chordata</taxon>
        <taxon>Craniata</taxon>
        <taxon>Vertebrata</taxon>
        <taxon>Euteleostomi</taxon>
        <taxon>Mammalia</taxon>
        <taxon>Eutheria</taxon>
        <taxon>Euarchontoglires</taxon>
        <taxon>Glires</taxon>
        <taxon>Lagomorpha</taxon>
        <taxon>Leporidae</taxon>
        <taxon>Oryctolagus</taxon>
    </lineage>
</organism>
<reference evidence="2 3" key="1">
    <citation type="journal article" date="2011" name="Nature">
        <title>A high-resolution map of human evolutionary constraint using 29 mammals.</title>
        <authorList>
            <person name="Lindblad-Toh K."/>
            <person name="Garber M."/>
            <person name="Zuk O."/>
            <person name="Lin M.F."/>
            <person name="Parker B.J."/>
            <person name="Washietl S."/>
            <person name="Kheradpour P."/>
            <person name="Ernst J."/>
            <person name="Jordan G."/>
            <person name="Mauceli E."/>
            <person name="Ward L.D."/>
            <person name="Lowe C.B."/>
            <person name="Holloway A.K."/>
            <person name="Clamp M."/>
            <person name="Gnerre S."/>
            <person name="Alfoldi J."/>
            <person name="Beal K."/>
            <person name="Chang J."/>
            <person name="Clawson H."/>
            <person name="Cuff J."/>
            <person name="Di Palma F."/>
            <person name="Fitzgerald S."/>
            <person name="Flicek P."/>
            <person name="Guttman M."/>
            <person name="Hubisz M.J."/>
            <person name="Jaffe D.B."/>
            <person name="Jungreis I."/>
            <person name="Kent W.J."/>
            <person name="Kostka D."/>
            <person name="Lara M."/>
            <person name="Martins A.L."/>
            <person name="Massingham T."/>
            <person name="Moltke I."/>
            <person name="Raney B.J."/>
            <person name="Rasmussen M.D."/>
            <person name="Robinson J."/>
            <person name="Stark A."/>
            <person name="Vilella A.J."/>
            <person name="Wen J."/>
            <person name="Xie X."/>
            <person name="Zody M.C."/>
            <person name="Baldwin J."/>
            <person name="Bloom T."/>
            <person name="Chin C.W."/>
            <person name="Heiman D."/>
            <person name="Nicol R."/>
            <person name="Nusbaum C."/>
            <person name="Young S."/>
            <person name="Wilkinson J."/>
            <person name="Worley K.C."/>
            <person name="Kovar C.L."/>
            <person name="Muzny D.M."/>
            <person name="Gibbs R.A."/>
            <person name="Cree A."/>
            <person name="Dihn H.H."/>
            <person name="Fowler G."/>
            <person name="Jhangiani S."/>
            <person name="Joshi V."/>
            <person name="Lee S."/>
            <person name="Lewis L.R."/>
            <person name="Nazareth L.V."/>
            <person name="Okwuonu G."/>
            <person name="Santibanez J."/>
            <person name="Warren W.C."/>
            <person name="Mardis E.R."/>
            <person name="Weinstock G.M."/>
            <person name="Wilson R.K."/>
            <person name="Delehaunty K."/>
            <person name="Dooling D."/>
            <person name="Fronik C."/>
            <person name="Fulton L."/>
            <person name="Fulton B."/>
            <person name="Graves T."/>
            <person name="Minx P."/>
            <person name="Sodergren E."/>
            <person name="Birney E."/>
            <person name="Margulies E.H."/>
            <person name="Herrero J."/>
            <person name="Green E.D."/>
            <person name="Haussler D."/>
            <person name="Siepel A."/>
            <person name="Goldman N."/>
            <person name="Pollard K.S."/>
            <person name="Pedersen J.S."/>
            <person name="Lander E.S."/>
            <person name="Kellis M."/>
        </authorList>
    </citation>
    <scope>NUCLEOTIDE SEQUENCE [LARGE SCALE GENOMIC DNA]</scope>
    <source>
        <strain evidence="3">Thorbecke</strain>
    </source>
</reference>
<dbReference type="Ensembl" id="ENSOCUT00000058277.1">
    <property type="protein sequence ID" value="ENSOCUP00000027372.1"/>
    <property type="gene ID" value="ENSOCUG00000038170.1"/>
</dbReference>
<accession>A0A5F9C151</accession>
<keyword evidence="3" id="KW-1185">Reference proteome</keyword>
<evidence type="ECO:0000256" key="1">
    <source>
        <dbReference type="SAM" id="SignalP"/>
    </source>
</evidence>
<keyword evidence="1" id="KW-0732">Signal</keyword>
<protein>
    <submittedName>
        <fullName evidence="2">Uncharacterized protein</fullName>
    </submittedName>
</protein>
<feature type="chain" id="PRO_5023907373" evidence="1">
    <location>
        <begin position="24"/>
        <end position="62"/>
    </location>
</feature>
<name>A0A5F9C151_RABIT</name>
<evidence type="ECO:0000313" key="2">
    <source>
        <dbReference type="Ensembl" id="ENSOCUP00000027372.1"/>
    </source>
</evidence>
<reference evidence="2" key="2">
    <citation type="submission" date="2025-08" db="UniProtKB">
        <authorList>
            <consortium name="Ensembl"/>
        </authorList>
    </citation>
    <scope>IDENTIFICATION</scope>
    <source>
        <strain evidence="2">Thorbecke</strain>
    </source>
</reference>